<gene>
    <name evidence="7" type="ORF">EXU48_03155</name>
</gene>
<proteinExistence type="predicted"/>
<keyword evidence="8" id="KW-1185">Reference proteome</keyword>
<evidence type="ECO:0000256" key="5">
    <source>
        <dbReference type="SAM" id="MobiDB-lite"/>
    </source>
</evidence>
<evidence type="ECO:0000256" key="4">
    <source>
        <dbReference type="PROSITE-ProRule" id="PRU00510"/>
    </source>
</evidence>
<evidence type="ECO:0000313" key="7">
    <source>
        <dbReference type="EMBL" id="TDE97223.1"/>
    </source>
</evidence>
<dbReference type="Proteomes" id="UP000504882">
    <property type="component" value="Unassembled WGS sequence"/>
</dbReference>
<dbReference type="PRINTS" id="PR00618">
    <property type="entry name" value="DKSAZNFINGER"/>
</dbReference>
<dbReference type="InterPro" id="IPR020458">
    <property type="entry name" value="Znf_DskA_TraR_CS"/>
</dbReference>
<dbReference type="PANTHER" id="PTHR33823">
    <property type="entry name" value="RNA POLYMERASE-BINDING TRANSCRIPTION FACTOR DKSA-RELATED"/>
    <property type="match status" value="1"/>
</dbReference>
<dbReference type="SUPFAM" id="SSF57716">
    <property type="entry name" value="Glucocorticoid receptor-like (DNA-binding domain)"/>
    <property type="match status" value="1"/>
</dbReference>
<sequence>MPVDPQARLRERRATLEARLRGLTASHAEIVASSASSNADDEHDPEGSTIAYDRAQIGSLIADAEREREELDAALVRAADGTYGVCERCGRPIPAARLEARPAARTCVTCV</sequence>
<keyword evidence="3" id="KW-0862">Zinc</keyword>
<dbReference type="RefSeq" id="WP_133106150.1">
    <property type="nucleotide sequence ID" value="NZ_SMNA01000002.1"/>
</dbReference>
<dbReference type="Gene3D" id="1.20.120.910">
    <property type="entry name" value="DksA, coiled-coil domain"/>
    <property type="match status" value="1"/>
</dbReference>
<organism evidence="7 8">
    <name type="scientific">Occultella glacieicola</name>
    <dbReference type="NCBI Taxonomy" id="2518684"/>
    <lineage>
        <taxon>Bacteria</taxon>
        <taxon>Bacillati</taxon>
        <taxon>Actinomycetota</taxon>
        <taxon>Actinomycetes</taxon>
        <taxon>Micrococcales</taxon>
        <taxon>Ruaniaceae</taxon>
        <taxon>Occultella</taxon>
    </lineage>
</organism>
<dbReference type="PANTHER" id="PTHR33823:SF4">
    <property type="entry name" value="GENERAL STRESS PROTEIN 16O"/>
    <property type="match status" value="1"/>
</dbReference>
<keyword evidence="1" id="KW-0479">Metal-binding</keyword>
<accession>A0ABY2E8B3</accession>
<dbReference type="PROSITE" id="PS01102">
    <property type="entry name" value="ZF_DKSA_1"/>
    <property type="match status" value="1"/>
</dbReference>
<protein>
    <submittedName>
        <fullName evidence="7">TraR/DksA family transcriptional regulator</fullName>
    </submittedName>
</protein>
<dbReference type="EMBL" id="SMNA01000002">
    <property type="protein sequence ID" value="TDE97223.1"/>
    <property type="molecule type" value="Genomic_DNA"/>
</dbReference>
<feature type="region of interest" description="Disordered" evidence="5">
    <location>
        <begin position="31"/>
        <end position="52"/>
    </location>
</feature>
<dbReference type="InterPro" id="IPR020460">
    <property type="entry name" value="Znf_C4-type_bac"/>
</dbReference>
<keyword evidence="2" id="KW-0863">Zinc-finger</keyword>
<comment type="caution">
    <text evidence="7">The sequence shown here is derived from an EMBL/GenBank/DDBJ whole genome shotgun (WGS) entry which is preliminary data.</text>
</comment>
<evidence type="ECO:0000313" key="8">
    <source>
        <dbReference type="Proteomes" id="UP000504882"/>
    </source>
</evidence>
<dbReference type="InterPro" id="IPR000962">
    <property type="entry name" value="Znf_DskA_TraR"/>
</dbReference>
<evidence type="ECO:0000259" key="6">
    <source>
        <dbReference type="Pfam" id="PF01258"/>
    </source>
</evidence>
<evidence type="ECO:0000256" key="3">
    <source>
        <dbReference type="ARBA" id="ARBA00022833"/>
    </source>
</evidence>
<feature type="zinc finger region" description="dksA C4-type" evidence="4">
    <location>
        <begin position="86"/>
        <end position="110"/>
    </location>
</feature>
<feature type="domain" description="Zinc finger DksA/TraR C4-type" evidence="6">
    <location>
        <begin position="81"/>
        <end position="110"/>
    </location>
</feature>
<dbReference type="Pfam" id="PF01258">
    <property type="entry name" value="zf-dskA_traR"/>
    <property type="match status" value="1"/>
</dbReference>
<dbReference type="PROSITE" id="PS51128">
    <property type="entry name" value="ZF_DKSA_2"/>
    <property type="match status" value="1"/>
</dbReference>
<evidence type="ECO:0000256" key="2">
    <source>
        <dbReference type="ARBA" id="ARBA00022771"/>
    </source>
</evidence>
<name>A0ABY2E8B3_9MICO</name>
<reference evidence="7 8" key="1">
    <citation type="submission" date="2019-03" db="EMBL/GenBank/DDBJ databases">
        <title>Genomic features of bacteria from cold environments.</title>
        <authorList>
            <person name="Shen L."/>
        </authorList>
    </citation>
    <scope>NUCLEOTIDE SEQUENCE [LARGE SCALE GENOMIC DNA]</scope>
    <source>
        <strain evidence="8">T3246-1</strain>
    </source>
</reference>
<evidence type="ECO:0000256" key="1">
    <source>
        <dbReference type="ARBA" id="ARBA00022723"/>
    </source>
</evidence>